<evidence type="ECO:0000259" key="10">
    <source>
        <dbReference type="PROSITE" id="PS51384"/>
    </source>
</evidence>
<keyword evidence="12" id="KW-1185">Reference proteome</keyword>
<comment type="subcellular location">
    <subcellularLocation>
        <location evidence="1">Membrane</location>
        <topology evidence="1">Multi-pass membrane protein</topology>
    </subcellularLocation>
</comment>
<dbReference type="GO" id="GO:0006879">
    <property type="term" value="P:intracellular iron ion homeostasis"/>
    <property type="evidence" value="ECO:0007669"/>
    <property type="project" value="TreeGrafter"/>
</dbReference>
<dbReference type="Pfam" id="PF08022">
    <property type="entry name" value="FAD_binding_8"/>
    <property type="match status" value="1"/>
</dbReference>
<dbReference type="PANTHER" id="PTHR32361">
    <property type="entry name" value="FERRIC/CUPRIC REDUCTASE TRANSMEMBRANE COMPONENT"/>
    <property type="match status" value="1"/>
</dbReference>
<dbReference type="AlphaFoldDB" id="A0A0B8MXR6"/>
<dbReference type="Gene3D" id="3.40.50.80">
    <property type="entry name" value="Nucleotide-binding domain of ferredoxin-NADP reductase (FNR) module"/>
    <property type="match status" value="1"/>
</dbReference>
<accession>A0A0B8MXR6</accession>
<dbReference type="PANTHER" id="PTHR32361:SF9">
    <property type="entry name" value="FERRIC REDUCTASE TRANSMEMBRANE COMPONENT 3-RELATED"/>
    <property type="match status" value="1"/>
</dbReference>
<feature type="transmembrane region" description="Helical" evidence="8">
    <location>
        <begin position="208"/>
        <end position="228"/>
    </location>
</feature>
<evidence type="ECO:0000256" key="6">
    <source>
        <dbReference type="ARBA" id="ARBA00023136"/>
    </source>
</evidence>
<reference evidence="12" key="1">
    <citation type="journal article" date="2015" name="Genome Announc.">
        <title>Draft genome sequence of Talaromyces cellulolyticus strain Y-94, a source of lignocellulosic biomass-degrading enzymes.</title>
        <authorList>
            <person name="Fujii T."/>
            <person name="Koike H."/>
            <person name="Sawayama S."/>
            <person name="Yano S."/>
            <person name="Inoue H."/>
        </authorList>
    </citation>
    <scope>NUCLEOTIDE SEQUENCE [LARGE SCALE GENOMIC DNA]</scope>
    <source>
        <strain evidence="12">Y-94</strain>
    </source>
</reference>
<feature type="transmembrane region" description="Helical" evidence="8">
    <location>
        <begin position="141"/>
        <end position="159"/>
    </location>
</feature>
<dbReference type="Proteomes" id="UP000053095">
    <property type="component" value="Unassembled WGS sequence"/>
</dbReference>
<dbReference type="EMBL" id="DF933819">
    <property type="protein sequence ID" value="GAM37310.1"/>
    <property type="molecule type" value="Genomic_DNA"/>
</dbReference>
<feature type="signal peptide" evidence="9">
    <location>
        <begin position="1"/>
        <end position="20"/>
    </location>
</feature>
<sequence length="731" mass="81175">MFPNILFVVLLLSLSTISAAANVGLVGYGRTIFDPLCCYSCLSSLWGLQLSCTPPQLPNQQRGSDPLCHATNQPYLSSLAYCIEIRCAAENDNFPSTPPTSELAYNAILLNETSLVNENFYQDSRSTIQEYIRGESAHARYGTILIFAVVGFCCLLGLLEIRHQLIPDFPFPRPLLSFIRKYITLPALIGTIHLRPIPANLGYIPSRFLSLLIVLYISLNVALCVVNYPTSLPNTWYITSHKHLVSLIADRLGVLSFANVALAIMFSGRNTPILFLTGFSRTDVLTLHRWISRIAAVQGIIHVVLYSTSTNQFGDNMFTLSAGISTIGYESNYWDLGVMAAVAMGLIVAFAILPLRKKWYEIFLFIHIAFAIVIMVGLWYHVVWRFNKILGYETWLYIGFAFWGFDRVVRVGRLVACNWKQWMAKAHPKAVVELLPGDEFVKVTVWPSVKWKVRPGQHCYLQFPTVGRNPFQSHPFSIIGWDEGQLGGLSQDMTRLLTKPLQPGADSTMELQDISLNPPSTSILDSTEPSISFIIRPEHGLTQYLHRALLNAGKTAGRIRSVPVWIEGPYGATALDPNFRDADTVVAFAGGIGITSILGYLKAHLTAAEQYSRKELGKRFVLVWSAREDSLIQAVSSQFGDLTVLGAKGVELRISCTSSGEGAHRVDVKGLLRDEIRTESQRYRNNGSRRRKLCVLSCGPGRMADAVRAAVVGSVETEGIVVNLVEDAFCW</sequence>
<dbReference type="InterPro" id="IPR051410">
    <property type="entry name" value="Ferric/Cupric_Reductase"/>
</dbReference>
<dbReference type="InterPro" id="IPR013130">
    <property type="entry name" value="Fe3_Rdtase_TM_dom"/>
</dbReference>
<keyword evidence="2" id="KW-0813">Transport</keyword>
<dbReference type="InterPro" id="IPR039261">
    <property type="entry name" value="FNR_nucleotide-bd"/>
</dbReference>
<dbReference type="InterPro" id="IPR017927">
    <property type="entry name" value="FAD-bd_FR_type"/>
</dbReference>
<dbReference type="GO" id="GO:0006826">
    <property type="term" value="P:iron ion transport"/>
    <property type="evidence" value="ECO:0007669"/>
    <property type="project" value="TreeGrafter"/>
</dbReference>
<dbReference type="GO" id="GO:0005886">
    <property type="term" value="C:plasma membrane"/>
    <property type="evidence" value="ECO:0007669"/>
    <property type="project" value="TreeGrafter"/>
</dbReference>
<dbReference type="Pfam" id="PF01794">
    <property type="entry name" value="Ferric_reduct"/>
    <property type="match status" value="1"/>
</dbReference>
<keyword evidence="6 8" id="KW-0472">Membrane</keyword>
<evidence type="ECO:0000313" key="12">
    <source>
        <dbReference type="Proteomes" id="UP000053095"/>
    </source>
</evidence>
<dbReference type="CDD" id="cd06186">
    <property type="entry name" value="NOX_Duox_like_FAD_NADP"/>
    <property type="match status" value="1"/>
</dbReference>
<evidence type="ECO:0000256" key="8">
    <source>
        <dbReference type="SAM" id="Phobius"/>
    </source>
</evidence>
<evidence type="ECO:0000256" key="4">
    <source>
        <dbReference type="ARBA" id="ARBA00022989"/>
    </source>
</evidence>
<dbReference type="SFLD" id="SFLDS00052">
    <property type="entry name" value="Ferric_Reductase_Domain"/>
    <property type="match status" value="1"/>
</dbReference>
<feature type="chain" id="PRO_5002120676" description="FAD-binding FR-type domain-containing protein" evidence="9">
    <location>
        <begin position="21"/>
        <end position="731"/>
    </location>
</feature>
<feature type="transmembrane region" description="Helical" evidence="8">
    <location>
        <begin position="336"/>
        <end position="355"/>
    </location>
</feature>
<name>A0A0B8MXR6_TALPI</name>
<evidence type="ECO:0000313" key="11">
    <source>
        <dbReference type="EMBL" id="GAM37310.1"/>
    </source>
</evidence>
<keyword evidence="5" id="KW-0406">Ion transport</keyword>
<dbReference type="SUPFAM" id="SSF52343">
    <property type="entry name" value="Ferredoxin reductase-like, C-terminal NADP-linked domain"/>
    <property type="match status" value="1"/>
</dbReference>
<organism evidence="11 12">
    <name type="scientific">Talaromyces pinophilus</name>
    <name type="common">Penicillium pinophilum</name>
    <dbReference type="NCBI Taxonomy" id="128442"/>
    <lineage>
        <taxon>Eukaryota</taxon>
        <taxon>Fungi</taxon>
        <taxon>Dikarya</taxon>
        <taxon>Ascomycota</taxon>
        <taxon>Pezizomycotina</taxon>
        <taxon>Eurotiomycetes</taxon>
        <taxon>Eurotiomycetidae</taxon>
        <taxon>Eurotiales</taxon>
        <taxon>Trichocomaceae</taxon>
        <taxon>Talaromyces</taxon>
        <taxon>Talaromyces sect. Talaromyces</taxon>
    </lineage>
</organism>
<dbReference type="PROSITE" id="PS51384">
    <property type="entry name" value="FAD_FR"/>
    <property type="match status" value="1"/>
</dbReference>
<dbReference type="GO" id="GO:0015677">
    <property type="term" value="P:copper ion import"/>
    <property type="evidence" value="ECO:0007669"/>
    <property type="project" value="TreeGrafter"/>
</dbReference>
<evidence type="ECO:0000256" key="1">
    <source>
        <dbReference type="ARBA" id="ARBA00004141"/>
    </source>
</evidence>
<keyword evidence="9" id="KW-0732">Signal</keyword>
<feature type="transmembrane region" description="Helical" evidence="8">
    <location>
        <begin position="290"/>
        <end position="308"/>
    </location>
</feature>
<keyword evidence="3 8" id="KW-0812">Transmembrane</keyword>
<evidence type="ECO:0000256" key="7">
    <source>
        <dbReference type="ARBA" id="ARBA00023180"/>
    </source>
</evidence>
<proteinExistence type="predicted"/>
<keyword evidence="7" id="KW-0325">Glycoprotein</keyword>
<dbReference type="InterPro" id="IPR013112">
    <property type="entry name" value="FAD-bd_8"/>
</dbReference>
<evidence type="ECO:0000256" key="5">
    <source>
        <dbReference type="ARBA" id="ARBA00023065"/>
    </source>
</evidence>
<dbReference type="GO" id="GO:0000293">
    <property type="term" value="F:ferric-chelate reductase activity"/>
    <property type="evidence" value="ECO:0007669"/>
    <property type="project" value="TreeGrafter"/>
</dbReference>
<evidence type="ECO:0000256" key="3">
    <source>
        <dbReference type="ARBA" id="ARBA00022692"/>
    </source>
</evidence>
<feature type="domain" description="FAD-binding FR-type" evidence="10">
    <location>
        <begin position="401"/>
        <end position="576"/>
    </location>
</feature>
<gene>
    <name evidence="11" type="ORF">TCE0_023f07132</name>
</gene>
<feature type="transmembrane region" description="Helical" evidence="8">
    <location>
        <begin position="362"/>
        <end position="383"/>
    </location>
</feature>
<protein>
    <recommendedName>
        <fullName evidence="10">FAD-binding FR-type domain-containing protein</fullName>
    </recommendedName>
</protein>
<evidence type="ECO:0000256" key="9">
    <source>
        <dbReference type="SAM" id="SignalP"/>
    </source>
</evidence>
<keyword evidence="4 8" id="KW-1133">Transmembrane helix</keyword>
<feature type="transmembrane region" description="Helical" evidence="8">
    <location>
        <begin position="248"/>
        <end position="269"/>
    </location>
</feature>
<dbReference type="SFLD" id="SFLDG01168">
    <property type="entry name" value="Ferric_reductase_subgroup_(FRE"/>
    <property type="match status" value="1"/>
</dbReference>
<evidence type="ECO:0000256" key="2">
    <source>
        <dbReference type="ARBA" id="ARBA00022448"/>
    </source>
</evidence>